<evidence type="ECO:0000256" key="4">
    <source>
        <dbReference type="ARBA" id="ARBA00038314"/>
    </source>
</evidence>
<dbReference type="SUPFAM" id="SSF53335">
    <property type="entry name" value="S-adenosyl-L-methionine-dependent methyltransferases"/>
    <property type="match status" value="1"/>
</dbReference>
<dbReference type="Pfam" id="PF08241">
    <property type="entry name" value="Methyltransf_11"/>
    <property type="match status" value="1"/>
</dbReference>
<dbReference type="AlphaFoldDB" id="A0A3N4K3H1"/>
<accession>A0A3N4K3H1</accession>
<keyword evidence="3" id="KW-0949">S-adenosyl-L-methionine</keyword>
<gene>
    <name evidence="6" type="ORF">L873DRAFT_1663949</name>
</gene>
<feature type="domain" description="Methyltransferase type 11" evidence="5">
    <location>
        <begin position="79"/>
        <end position="184"/>
    </location>
</feature>
<dbReference type="InterPro" id="IPR051654">
    <property type="entry name" value="Meroterpenoid_MTases"/>
</dbReference>
<dbReference type="EMBL" id="ML120354">
    <property type="protein sequence ID" value="RPB05114.1"/>
    <property type="molecule type" value="Genomic_DNA"/>
</dbReference>
<dbReference type="Gene3D" id="3.40.50.150">
    <property type="entry name" value="Vaccinia Virus protein VP39"/>
    <property type="match status" value="1"/>
</dbReference>
<dbReference type="GO" id="GO:0008757">
    <property type="term" value="F:S-adenosylmethionine-dependent methyltransferase activity"/>
    <property type="evidence" value="ECO:0007669"/>
    <property type="project" value="InterPro"/>
</dbReference>
<reference evidence="6 7" key="1">
    <citation type="journal article" date="2018" name="Nat. Ecol. Evol.">
        <title>Pezizomycetes genomes reveal the molecular basis of ectomycorrhizal truffle lifestyle.</title>
        <authorList>
            <person name="Murat C."/>
            <person name="Payen T."/>
            <person name="Noel B."/>
            <person name="Kuo A."/>
            <person name="Morin E."/>
            <person name="Chen J."/>
            <person name="Kohler A."/>
            <person name="Krizsan K."/>
            <person name="Balestrini R."/>
            <person name="Da Silva C."/>
            <person name="Montanini B."/>
            <person name="Hainaut M."/>
            <person name="Levati E."/>
            <person name="Barry K.W."/>
            <person name="Belfiori B."/>
            <person name="Cichocki N."/>
            <person name="Clum A."/>
            <person name="Dockter R.B."/>
            <person name="Fauchery L."/>
            <person name="Guy J."/>
            <person name="Iotti M."/>
            <person name="Le Tacon F."/>
            <person name="Lindquist E.A."/>
            <person name="Lipzen A."/>
            <person name="Malagnac F."/>
            <person name="Mello A."/>
            <person name="Molinier V."/>
            <person name="Miyauchi S."/>
            <person name="Poulain J."/>
            <person name="Riccioni C."/>
            <person name="Rubini A."/>
            <person name="Sitrit Y."/>
            <person name="Splivallo R."/>
            <person name="Traeger S."/>
            <person name="Wang M."/>
            <person name="Zifcakova L."/>
            <person name="Wipf D."/>
            <person name="Zambonelli A."/>
            <person name="Paolocci F."/>
            <person name="Nowrousian M."/>
            <person name="Ottonello S."/>
            <person name="Baldrian P."/>
            <person name="Spatafora J.W."/>
            <person name="Henrissat B."/>
            <person name="Nagy L.G."/>
            <person name="Aury J.M."/>
            <person name="Wincker P."/>
            <person name="Grigoriev I.V."/>
            <person name="Bonfante P."/>
            <person name="Martin F.M."/>
        </authorList>
    </citation>
    <scope>NUCLEOTIDE SEQUENCE [LARGE SCALE GENOMIC DNA]</scope>
    <source>
        <strain evidence="6 7">120613-1</strain>
    </source>
</reference>
<dbReference type="STRING" id="1336337.A0A3N4K3H1"/>
<evidence type="ECO:0000259" key="5">
    <source>
        <dbReference type="Pfam" id="PF08241"/>
    </source>
</evidence>
<evidence type="ECO:0000256" key="2">
    <source>
        <dbReference type="ARBA" id="ARBA00022679"/>
    </source>
</evidence>
<dbReference type="PANTHER" id="PTHR35897:SF1">
    <property type="entry name" value="METHYLTRANSFERASE AUSD"/>
    <property type="match status" value="1"/>
</dbReference>
<dbReference type="Proteomes" id="UP000276215">
    <property type="component" value="Unassembled WGS sequence"/>
</dbReference>
<dbReference type="OrthoDB" id="2094832at2759"/>
<keyword evidence="7" id="KW-1185">Reference proteome</keyword>
<dbReference type="InterPro" id="IPR029063">
    <property type="entry name" value="SAM-dependent_MTases_sf"/>
</dbReference>
<evidence type="ECO:0000256" key="3">
    <source>
        <dbReference type="ARBA" id="ARBA00022691"/>
    </source>
</evidence>
<proteinExistence type="inferred from homology"/>
<evidence type="ECO:0000313" key="6">
    <source>
        <dbReference type="EMBL" id="RPB05114.1"/>
    </source>
</evidence>
<sequence>MYITDQDFHPTGTLISFFEQYTALKGDQITEHILKIRAKAWELYTYPCIGNFYFVEFTFANQPVYQEVLGKLQQGASFLDVGCCFGQDLRKLVADGAPAGKLNGMDLRPEFIELGYELFCDRGTLPARFIAPADILALAEAANDDAVRLLSGKIDIIHLGHFLHLFSWKDQLRAATNIAKLLSPAKGSLIVGHQVGSEVAGEFALPWVPESDEDSPRAFRHHEASFKKLWEQVPGDWEVEFAFASRPKSLGRDPRDLIFEDSPHKLFVFTVKRA</sequence>
<dbReference type="PANTHER" id="PTHR35897">
    <property type="entry name" value="METHYLTRANSFERASE AUSD"/>
    <property type="match status" value="1"/>
</dbReference>
<comment type="similarity">
    <text evidence="4">Belongs to the class I-like SAM-binding methyltransferase superfamily.</text>
</comment>
<evidence type="ECO:0000256" key="1">
    <source>
        <dbReference type="ARBA" id="ARBA00005179"/>
    </source>
</evidence>
<organism evidence="6 7">
    <name type="scientific">Choiromyces venosus 120613-1</name>
    <dbReference type="NCBI Taxonomy" id="1336337"/>
    <lineage>
        <taxon>Eukaryota</taxon>
        <taxon>Fungi</taxon>
        <taxon>Dikarya</taxon>
        <taxon>Ascomycota</taxon>
        <taxon>Pezizomycotina</taxon>
        <taxon>Pezizomycetes</taxon>
        <taxon>Pezizales</taxon>
        <taxon>Tuberaceae</taxon>
        <taxon>Choiromyces</taxon>
    </lineage>
</organism>
<dbReference type="InterPro" id="IPR013216">
    <property type="entry name" value="Methyltransf_11"/>
</dbReference>
<name>A0A3N4K3H1_9PEZI</name>
<comment type="pathway">
    <text evidence="1">Secondary metabolite biosynthesis.</text>
</comment>
<evidence type="ECO:0000313" key="7">
    <source>
        <dbReference type="Proteomes" id="UP000276215"/>
    </source>
</evidence>
<protein>
    <recommendedName>
        <fullName evidence="5">Methyltransferase type 11 domain-containing protein</fullName>
    </recommendedName>
</protein>
<keyword evidence="2" id="KW-0808">Transferase</keyword>